<protein>
    <submittedName>
        <fullName evidence="1">Uncharacterized protein</fullName>
    </submittedName>
</protein>
<gene>
    <name evidence="1" type="ORF">H2198_005236</name>
</gene>
<evidence type="ECO:0000313" key="1">
    <source>
        <dbReference type="EMBL" id="KAJ9656076.1"/>
    </source>
</evidence>
<dbReference type="EMBL" id="JAPDRQ010000084">
    <property type="protein sequence ID" value="KAJ9656076.1"/>
    <property type="molecule type" value="Genomic_DNA"/>
</dbReference>
<dbReference type="Proteomes" id="UP001172386">
    <property type="component" value="Unassembled WGS sequence"/>
</dbReference>
<evidence type="ECO:0000313" key="2">
    <source>
        <dbReference type="Proteomes" id="UP001172386"/>
    </source>
</evidence>
<name>A0ACC3A6E3_9EURO</name>
<sequence>MLSMSSLAIAALISLFATPSWTQQIYINQVSAYSDLDTECAEPPLSTVVRDMYSGCGDGGRTTSYSCFCTANSSKFASIISTAVLKVCPGSTDDANSATAVFSAYCQLGTMVNIASTTTTPTTLATTTSSRLPSSTTVVASATFSPSSEDLTTPTPPLSSSTTKVFITTSSVSSASQQTTLSSDSASSKNDNSGTSNQILAIAVIVPVITVGFAVLAFLFVRYRRQHNPSDPTLSPYDKHIGAIKLGSQDDLSAKPSTLACPEMGGEDKRFEMSEMKHREPQPVVELPASMHVAANHIAAQGDGSGTTSHKRIRSRTVRHSTQELL</sequence>
<comment type="caution">
    <text evidence="1">The sequence shown here is derived from an EMBL/GenBank/DDBJ whole genome shotgun (WGS) entry which is preliminary data.</text>
</comment>
<accession>A0ACC3A6E3</accession>
<reference evidence="1" key="1">
    <citation type="submission" date="2022-10" db="EMBL/GenBank/DDBJ databases">
        <title>Culturing micro-colonial fungi from biological soil crusts in the Mojave desert and describing Neophaeococcomyces mojavensis, and introducing the new genera and species Taxawa tesnikishii.</title>
        <authorList>
            <person name="Kurbessoian T."/>
            <person name="Stajich J.E."/>
        </authorList>
    </citation>
    <scope>NUCLEOTIDE SEQUENCE</scope>
    <source>
        <strain evidence="1">JES_112</strain>
    </source>
</reference>
<keyword evidence="2" id="KW-1185">Reference proteome</keyword>
<proteinExistence type="predicted"/>
<organism evidence="1 2">
    <name type="scientific">Neophaeococcomyces mojaviensis</name>
    <dbReference type="NCBI Taxonomy" id="3383035"/>
    <lineage>
        <taxon>Eukaryota</taxon>
        <taxon>Fungi</taxon>
        <taxon>Dikarya</taxon>
        <taxon>Ascomycota</taxon>
        <taxon>Pezizomycotina</taxon>
        <taxon>Eurotiomycetes</taxon>
        <taxon>Chaetothyriomycetidae</taxon>
        <taxon>Chaetothyriales</taxon>
        <taxon>Chaetothyriales incertae sedis</taxon>
        <taxon>Neophaeococcomyces</taxon>
    </lineage>
</organism>